<keyword evidence="8" id="KW-1185">Reference proteome</keyword>
<evidence type="ECO:0000256" key="2">
    <source>
        <dbReference type="ARBA" id="ARBA00022630"/>
    </source>
</evidence>
<dbReference type="PANTHER" id="PTHR46056">
    <property type="entry name" value="LONG-CHAIN-ALCOHOL OXIDASE"/>
    <property type="match status" value="1"/>
</dbReference>
<proteinExistence type="inferred from homology"/>
<keyword evidence="4" id="KW-0560">Oxidoreductase</keyword>
<name>A0A9N8ZA45_9GLOM</name>
<comment type="similarity">
    <text evidence="1">Belongs to the GMC oxidoreductase family.</text>
</comment>
<evidence type="ECO:0000256" key="1">
    <source>
        <dbReference type="ARBA" id="ARBA00010790"/>
    </source>
</evidence>
<keyword evidence="2" id="KW-0285">Flavoprotein</keyword>
<evidence type="ECO:0000256" key="5">
    <source>
        <dbReference type="SAM" id="Phobius"/>
    </source>
</evidence>
<feature type="transmembrane region" description="Helical" evidence="5">
    <location>
        <begin position="36"/>
        <end position="54"/>
    </location>
</feature>
<dbReference type="GO" id="GO:0016614">
    <property type="term" value="F:oxidoreductase activity, acting on CH-OH group of donors"/>
    <property type="evidence" value="ECO:0007669"/>
    <property type="project" value="InterPro"/>
</dbReference>
<dbReference type="OrthoDB" id="2435075at2759"/>
<evidence type="ECO:0000313" key="8">
    <source>
        <dbReference type="Proteomes" id="UP000789405"/>
    </source>
</evidence>
<gene>
    <name evidence="7" type="ORF">DERYTH_LOCUS2179</name>
</gene>
<sequence>MGIDPKTSVVNPKGKVWEVDNLYVADASVLPTSVGVNPMITICSVAYSIANFIIRDDMPKSKI</sequence>
<comment type="caution">
    <text evidence="7">The sequence shown here is derived from an EMBL/GenBank/DDBJ whole genome shotgun (WGS) entry which is preliminary data.</text>
</comment>
<dbReference type="Pfam" id="PF05199">
    <property type="entry name" value="GMC_oxred_C"/>
    <property type="match status" value="1"/>
</dbReference>
<organism evidence="7 8">
    <name type="scientific">Dentiscutata erythropus</name>
    <dbReference type="NCBI Taxonomy" id="1348616"/>
    <lineage>
        <taxon>Eukaryota</taxon>
        <taxon>Fungi</taxon>
        <taxon>Fungi incertae sedis</taxon>
        <taxon>Mucoromycota</taxon>
        <taxon>Glomeromycotina</taxon>
        <taxon>Glomeromycetes</taxon>
        <taxon>Diversisporales</taxon>
        <taxon>Gigasporaceae</taxon>
        <taxon>Dentiscutata</taxon>
    </lineage>
</organism>
<keyword evidence="3" id="KW-0274">FAD</keyword>
<evidence type="ECO:0000256" key="3">
    <source>
        <dbReference type="ARBA" id="ARBA00022827"/>
    </source>
</evidence>
<dbReference type="EMBL" id="CAJVPY010000667">
    <property type="protein sequence ID" value="CAG8486231.1"/>
    <property type="molecule type" value="Genomic_DNA"/>
</dbReference>
<keyword evidence="5" id="KW-1133">Transmembrane helix</keyword>
<keyword evidence="5" id="KW-0472">Membrane</keyword>
<accession>A0A9N8ZA45</accession>
<dbReference type="Gene3D" id="3.50.50.60">
    <property type="entry name" value="FAD/NAD(P)-binding domain"/>
    <property type="match status" value="1"/>
</dbReference>
<dbReference type="AlphaFoldDB" id="A0A9N8ZA45"/>
<protein>
    <submittedName>
        <fullName evidence="7">14027_t:CDS:1</fullName>
    </submittedName>
</protein>
<evidence type="ECO:0000256" key="4">
    <source>
        <dbReference type="ARBA" id="ARBA00023002"/>
    </source>
</evidence>
<evidence type="ECO:0000313" key="7">
    <source>
        <dbReference type="EMBL" id="CAG8486231.1"/>
    </source>
</evidence>
<reference evidence="7" key="1">
    <citation type="submission" date="2021-06" db="EMBL/GenBank/DDBJ databases">
        <authorList>
            <person name="Kallberg Y."/>
            <person name="Tangrot J."/>
            <person name="Rosling A."/>
        </authorList>
    </citation>
    <scope>NUCLEOTIDE SEQUENCE</scope>
    <source>
        <strain evidence="7">MA453B</strain>
    </source>
</reference>
<dbReference type="InterPro" id="IPR007867">
    <property type="entry name" value="GMC_OxRtase_C"/>
</dbReference>
<dbReference type="InterPro" id="IPR036188">
    <property type="entry name" value="FAD/NAD-bd_sf"/>
</dbReference>
<evidence type="ECO:0000259" key="6">
    <source>
        <dbReference type="Pfam" id="PF05199"/>
    </source>
</evidence>
<dbReference type="PANTHER" id="PTHR46056:SF12">
    <property type="entry name" value="LONG-CHAIN-ALCOHOL OXIDASE"/>
    <property type="match status" value="1"/>
</dbReference>
<keyword evidence="5" id="KW-0812">Transmembrane</keyword>
<dbReference type="Proteomes" id="UP000789405">
    <property type="component" value="Unassembled WGS sequence"/>
</dbReference>
<feature type="domain" description="Glucose-methanol-choline oxidoreductase C-terminal" evidence="6">
    <location>
        <begin position="1"/>
        <end position="46"/>
    </location>
</feature>
<dbReference type="SUPFAM" id="SSF51905">
    <property type="entry name" value="FAD/NAD(P)-binding domain"/>
    <property type="match status" value="1"/>
</dbReference>